<evidence type="ECO:0000259" key="1">
    <source>
        <dbReference type="Pfam" id="PF25250"/>
    </source>
</evidence>
<feature type="domain" description="DUF7852" evidence="1">
    <location>
        <begin position="41"/>
        <end position="122"/>
    </location>
</feature>
<reference evidence="2 3" key="1">
    <citation type="submission" date="2018-07" db="EMBL/GenBank/DDBJ databases">
        <title>Genomic Encyclopedia of Type Strains, Phase IV (KMG-IV): sequencing the most valuable type-strain genomes for metagenomic binning, comparative biology and taxonomic classification.</title>
        <authorList>
            <person name="Goeker M."/>
        </authorList>
    </citation>
    <scope>NUCLEOTIDE SEQUENCE [LARGE SCALE GENOMIC DNA]</scope>
    <source>
        <strain evidence="2 3">DSM 27016</strain>
    </source>
</reference>
<sequence length="261" mass="29311">MDNINNNGIDKKVCDACEAKVIDSKTLPECSNESCEPIGKSGPLVAKIPVVIAEPKIQIDVKAEIKLDEPAFEIKRIKKNLFLTQCKLLSVWDDKHEKCKQGKLFIGGFVRKNIEYATVDSKCADKGCISGDIRHTTCNIPFECVTLVDFINPPEIRKSGATSEVEVFTAKFNACDPCSEGIIGSDPCQQNFNHFEAFTEKVFCELEFAKIIEADIHKNPKPLVYSNPNEHIFEILEEKMVIYVKLKLLQNQQIKIPSCKD</sequence>
<accession>A0A369AL22</accession>
<dbReference type="Pfam" id="PF25250">
    <property type="entry name" value="DUF7852"/>
    <property type="match status" value="1"/>
</dbReference>
<dbReference type="AlphaFoldDB" id="A0A369AL22"/>
<comment type="caution">
    <text evidence="2">The sequence shown here is derived from an EMBL/GenBank/DDBJ whole genome shotgun (WGS) entry which is preliminary data.</text>
</comment>
<organism evidence="2 3">
    <name type="scientific">Anaerobacterium chartisolvens</name>
    <dbReference type="NCBI Taxonomy" id="1297424"/>
    <lineage>
        <taxon>Bacteria</taxon>
        <taxon>Bacillati</taxon>
        <taxon>Bacillota</taxon>
        <taxon>Clostridia</taxon>
        <taxon>Eubacteriales</taxon>
        <taxon>Oscillospiraceae</taxon>
        <taxon>Anaerobacterium</taxon>
    </lineage>
</organism>
<evidence type="ECO:0000313" key="2">
    <source>
        <dbReference type="EMBL" id="RCX09871.1"/>
    </source>
</evidence>
<keyword evidence="3" id="KW-1185">Reference proteome</keyword>
<dbReference type="RefSeq" id="WP_242987732.1">
    <property type="nucleotide sequence ID" value="NZ_QPJT01000033.1"/>
</dbReference>
<gene>
    <name evidence="2" type="ORF">DFR58_13310</name>
</gene>
<name>A0A369AL22_9FIRM</name>
<dbReference type="InterPro" id="IPR057174">
    <property type="entry name" value="DUF7852"/>
</dbReference>
<dbReference type="Proteomes" id="UP000253034">
    <property type="component" value="Unassembled WGS sequence"/>
</dbReference>
<evidence type="ECO:0000313" key="3">
    <source>
        <dbReference type="Proteomes" id="UP000253034"/>
    </source>
</evidence>
<dbReference type="InterPro" id="IPR054845">
    <property type="entry name" value="Exosporium_prot_C"/>
</dbReference>
<dbReference type="EMBL" id="QPJT01000033">
    <property type="protein sequence ID" value="RCX09871.1"/>
    <property type="molecule type" value="Genomic_DNA"/>
</dbReference>
<proteinExistence type="predicted"/>
<dbReference type="NCBIfam" id="NF045794">
    <property type="entry name" value="CsxC_fam"/>
    <property type="match status" value="1"/>
</dbReference>
<protein>
    <recommendedName>
        <fullName evidence="1">DUF7852 domain-containing protein</fullName>
    </recommendedName>
</protein>